<evidence type="ECO:0000313" key="1">
    <source>
        <dbReference type="EMBL" id="EWG12423.1"/>
    </source>
</evidence>
<dbReference type="RefSeq" id="WP_035326784.1">
    <property type="nucleotide sequence ID" value="NZ_APVL01000002.1"/>
</dbReference>
<evidence type="ECO:0000313" key="2">
    <source>
        <dbReference type="Proteomes" id="UP000019270"/>
    </source>
</evidence>
<reference evidence="1 2" key="2">
    <citation type="journal article" date="2016" name="Sci. Rep.">
        <title>A novel serine protease, Sep1, from Bacillus firmus DS-1 has nematicidal activity and degrades multiple intestinal-associated nematode proteins.</title>
        <authorList>
            <person name="Geng C."/>
            <person name="Nie X."/>
            <person name="Tang Z."/>
            <person name="Zhang Y."/>
            <person name="Lin J."/>
            <person name="Sun M."/>
            <person name="Peng D."/>
        </authorList>
    </citation>
    <scope>NUCLEOTIDE SEQUENCE [LARGE SCALE GENOMIC DNA]</scope>
    <source>
        <strain evidence="1 2">DS1</strain>
    </source>
</reference>
<dbReference type="EMBL" id="APVL01000002">
    <property type="protein sequence ID" value="EWG12423.1"/>
    <property type="molecule type" value="Genomic_DNA"/>
</dbReference>
<proteinExistence type="predicted"/>
<comment type="caution">
    <text evidence="1">The sequence shown here is derived from an EMBL/GenBank/DDBJ whole genome shotgun (WGS) entry which is preliminary data.</text>
</comment>
<reference evidence="2" key="1">
    <citation type="submission" date="2013-03" db="EMBL/GenBank/DDBJ databases">
        <title>Draft genome sequence of Bacillus firmus DS1.</title>
        <authorList>
            <person name="Peng D."/>
            <person name="Zhu L."/>
            <person name="Sun M."/>
        </authorList>
    </citation>
    <scope>NUCLEOTIDE SEQUENCE [LARGE SCALE GENOMIC DNA]</scope>
    <source>
        <strain evidence="2">DS1</strain>
    </source>
</reference>
<name>W7L212_CYTFI</name>
<dbReference type="AlphaFoldDB" id="W7L212"/>
<dbReference type="Proteomes" id="UP000019270">
    <property type="component" value="Unassembled WGS sequence"/>
</dbReference>
<accession>W7L212</accession>
<protein>
    <submittedName>
        <fullName evidence="1">Uncharacterized protein</fullName>
    </submittedName>
</protein>
<sequence>MFKKSASALPTKERRLKNATSCGNVCMTRILSKAVAFGRAMIMLPSLSCVPQAQDVPPGKAFFAFLGGTACDLEGVGAGARQFSKLKVHSYSLNKKPAQAFLFFPALFIFPDYIS</sequence>
<organism evidence="1 2">
    <name type="scientific">Cytobacillus firmus DS1</name>
    <dbReference type="NCBI Taxonomy" id="1307436"/>
    <lineage>
        <taxon>Bacteria</taxon>
        <taxon>Bacillati</taxon>
        <taxon>Bacillota</taxon>
        <taxon>Bacilli</taxon>
        <taxon>Bacillales</taxon>
        <taxon>Bacillaceae</taxon>
        <taxon>Cytobacillus</taxon>
    </lineage>
</organism>
<gene>
    <name evidence="1" type="ORF">PBF_02770</name>
</gene>